<dbReference type="Gene3D" id="3.80.10.10">
    <property type="entry name" value="Ribonuclease Inhibitor"/>
    <property type="match status" value="2"/>
</dbReference>
<dbReference type="Pfam" id="PF00560">
    <property type="entry name" value="LRR_1"/>
    <property type="match status" value="1"/>
</dbReference>
<name>A0A4D6NCV5_VIGUN</name>
<proteinExistence type="predicted"/>
<dbReference type="EMBL" id="CP039354">
    <property type="protein sequence ID" value="QCE11683.1"/>
    <property type="molecule type" value="Genomic_DNA"/>
</dbReference>
<dbReference type="Pfam" id="PF08263">
    <property type="entry name" value="LRRNT_2"/>
    <property type="match status" value="1"/>
</dbReference>
<evidence type="ECO:0000256" key="2">
    <source>
        <dbReference type="ARBA" id="ARBA00022737"/>
    </source>
</evidence>
<reference evidence="5 6" key="1">
    <citation type="submission" date="2019-04" db="EMBL/GenBank/DDBJ databases">
        <title>An improved genome assembly and genetic linkage map for asparagus bean, Vigna unguiculata ssp. sesquipedialis.</title>
        <authorList>
            <person name="Xia Q."/>
            <person name="Zhang R."/>
            <person name="Dong Y."/>
        </authorList>
    </citation>
    <scope>NUCLEOTIDE SEQUENCE [LARGE SCALE GENOMIC DNA]</scope>
    <source>
        <tissue evidence="5">Leaf</tissue>
    </source>
</reference>
<protein>
    <recommendedName>
        <fullName evidence="4">Leucine-rich repeat-containing N-terminal plant-type domain-containing protein</fullName>
    </recommendedName>
</protein>
<dbReference type="AlphaFoldDB" id="A0A4D6NCV5"/>
<gene>
    <name evidence="5" type="ORF">DEO72_LG10g2919</name>
</gene>
<keyword evidence="1" id="KW-0433">Leucine-rich repeat</keyword>
<organism evidence="5 6">
    <name type="scientific">Vigna unguiculata</name>
    <name type="common">Cowpea</name>
    <dbReference type="NCBI Taxonomy" id="3917"/>
    <lineage>
        <taxon>Eukaryota</taxon>
        <taxon>Viridiplantae</taxon>
        <taxon>Streptophyta</taxon>
        <taxon>Embryophyta</taxon>
        <taxon>Tracheophyta</taxon>
        <taxon>Spermatophyta</taxon>
        <taxon>Magnoliopsida</taxon>
        <taxon>eudicotyledons</taxon>
        <taxon>Gunneridae</taxon>
        <taxon>Pentapetalae</taxon>
        <taxon>rosids</taxon>
        <taxon>fabids</taxon>
        <taxon>Fabales</taxon>
        <taxon>Fabaceae</taxon>
        <taxon>Papilionoideae</taxon>
        <taxon>50 kb inversion clade</taxon>
        <taxon>NPAAA clade</taxon>
        <taxon>indigoferoid/millettioid clade</taxon>
        <taxon>Phaseoleae</taxon>
        <taxon>Vigna</taxon>
    </lineage>
</organism>
<evidence type="ECO:0000313" key="5">
    <source>
        <dbReference type="EMBL" id="QCE11683.1"/>
    </source>
</evidence>
<evidence type="ECO:0000256" key="3">
    <source>
        <dbReference type="SAM" id="SignalP"/>
    </source>
</evidence>
<accession>A0A4D6NCV5</accession>
<sequence>MKREMKGGVRLCFLIFLLLEALCSEGCRKEEREALLGLRYHFDYAIWNVHTDCCEWEGVHCNSSTGRVAQLYLYGSWWPLDKQYINYSDFSVFKDLKELHLSGSYIVGCVEGEELPNLELLDISDNLKLDTAAGILSCLDGLPSLKSLYLRYNSFNTSSLTHVFESVSPKLRSNLEVIDLSRNYLSNDILASMEGFTSLKELYLSGNLLDSDLHFQGVIRVCPIDRYVIKDRSIRCYRWTDGPERGWLLTYLLNRLTDGPTVYSRAVRPMVLQFIHEPFDQWSFVDATRFAGRTD</sequence>
<dbReference type="PANTHER" id="PTHR48065">
    <property type="entry name" value="OS10G0469600 PROTEIN"/>
    <property type="match status" value="1"/>
</dbReference>
<dbReference type="Proteomes" id="UP000501690">
    <property type="component" value="Linkage Group LG10"/>
</dbReference>
<feature type="signal peptide" evidence="3">
    <location>
        <begin position="1"/>
        <end position="26"/>
    </location>
</feature>
<feature type="domain" description="Leucine-rich repeat-containing N-terminal plant-type" evidence="4">
    <location>
        <begin position="30"/>
        <end position="62"/>
    </location>
</feature>
<keyword evidence="6" id="KW-1185">Reference proteome</keyword>
<dbReference type="PANTHER" id="PTHR48065:SF75">
    <property type="entry name" value="LEUCINE-RICH REPEAT-CONTAINING N-TERMINAL PLANT-TYPE DOMAIN-CONTAINING PROTEIN"/>
    <property type="match status" value="1"/>
</dbReference>
<dbReference type="SUPFAM" id="SSF52058">
    <property type="entry name" value="L domain-like"/>
    <property type="match status" value="1"/>
</dbReference>
<evidence type="ECO:0000259" key="4">
    <source>
        <dbReference type="Pfam" id="PF08263"/>
    </source>
</evidence>
<dbReference type="InterPro" id="IPR032675">
    <property type="entry name" value="LRR_dom_sf"/>
</dbReference>
<evidence type="ECO:0000313" key="6">
    <source>
        <dbReference type="Proteomes" id="UP000501690"/>
    </source>
</evidence>
<dbReference type="InterPro" id="IPR001611">
    <property type="entry name" value="Leu-rich_rpt"/>
</dbReference>
<keyword evidence="3" id="KW-0732">Signal</keyword>
<keyword evidence="2" id="KW-0677">Repeat</keyword>
<feature type="chain" id="PRO_5020035576" description="Leucine-rich repeat-containing N-terminal plant-type domain-containing protein" evidence="3">
    <location>
        <begin position="27"/>
        <end position="295"/>
    </location>
</feature>
<evidence type="ECO:0000256" key="1">
    <source>
        <dbReference type="ARBA" id="ARBA00022614"/>
    </source>
</evidence>
<dbReference type="InterPro" id="IPR013210">
    <property type="entry name" value="LRR_N_plant-typ"/>
</dbReference>